<dbReference type="EMBL" id="LROR01000031">
    <property type="protein sequence ID" value="OBR96853.1"/>
    <property type="molecule type" value="Genomic_DNA"/>
</dbReference>
<proteinExistence type="predicted"/>
<evidence type="ECO:0000313" key="2">
    <source>
        <dbReference type="EMBL" id="OAA90819.1"/>
    </source>
</evidence>
<dbReference type="RefSeq" id="WP_063601978.1">
    <property type="nucleotide sequence ID" value="NZ_LITQ01000029.1"/>
</dbReference>
<dbReference type="CDD" id="cd00093">
    <property type="entry name" value="HTH_XRE"/>
    <property type="match status" value="1"/>
</dbReference>
<dbReference type="Proteomes" id="UP000093694">
    <property type="component" value="Unassembled WGS sequence"/>
</dbReference>
<dbReference type="Proteomes" id="UP000077384">
    <property type="component" value="Unassembled WGS sequence"/>
</dbReference>
<sequence length="69" mass="7789">MNRIDVIRLKKGLSYGFIAKEAGLTPAYICYLAKGKRTNPSLEAMQKISSALGERVERVFKLNEEREVS</sequence>
<evidence type="ECO:0000259" key="1">
    <source>
        <dbReference type="PROSITE" id="PS50943"/>
    </source>
</evidence>
<dbReference type="EMBL" id="LITQ01000029">
    <property type="protein sequence ID" value="OAA90819.1"/>
    <property type="molecule type" value="Genomic_DNA"/>
</dbReference>
<comment type="caution">
    <text evidence="2">The sequence shown here is derived from an EMBL/GenBank/DDBJ whole genome shotgun (WGS) entry which is preliminary data.</text>
</comment>
<reference evidence="3 5" key="2">
    <citation type="journal article" date="2016" name="Front. Microbiol.">
        <title>Industrial Acetogenic Biocatalysts: A Comparative Metabolic and Genomic Analysis.</title>
        <authorList>
            <person name="Bengelsdorf F."/>
            <person name="Poehlein A."/>
            <person name="Sonja S."/>
            <person name="Erz C."/>
            <person name="Hummel T."/>
            <person name="Hoffmeister S."/>
            <person name="Daniel R."/>
            <person name="Durre P."/>
        </authorList>
    </citation>
    <scope>NUCLEOTIDE SEQUENCE [LARGE SCALE GENOMIC DNA]</scope>
    <source>
        <strain evidence="3 5">PTA-10522</strain>
    </source>
</reference>
<dbReference type="GO" id="GO:0003677">
    <property type="term" value="F:DNA binding"/>
    <property type="evidence" value="ECO:0007669"/>
    <property type="project" value="InterPro"/>
</dbReference>
<evidence type="ECO:0000313" key="4">
    <source>
        <dbReference type="Proteomes" id="UP000077384"/>
    </source>
</evidence>
<dbReference type="InterPro" id="IPR010982">
    <property type="entry name" value="Lambda_DNA-bd_dom_sf"/>
</dbReference>
<dbReference type="InterPro" id="IPR001387">
    <property type="entry name" value="Cro/C1-type_HTH"/>
</dbReference>
<gene>
    <name evidence="3" type="ORF">CLCOS_06970</name>
    <name evidence="2" type="ORF">WX73_01969</name>
</gene>
<dbReference type="PROSITE" id="PS50943">
    <property type="entry name" value="HTH_CROC1"/>
    <property type="match status" value="1"/>
</dbReference>
<feature type="domain" description="HTH cro/C1-type" evidence="1">
    <location>
        <begin position="4"/>
        <end position="59"/>
    </location>
</feature>
<dbReference type="SUPFAM" id="SSF47413">
    <property type="entry name" value="lambda repressor-like DNA-binding domains"/>
    <property type="match status" value="1"/>
</dbReference>
<name>A0A162N9Z9_9CLOT</name>
<dbReference type="SMART" id="SM00530">
    <property type="entry name" value="HTH_XRE"/>
    <property type="match status" value="1"/>
</dbReference>
<evidence type="ECO:0000313" key="5">
    <source>
        <dbReference type="Proteomes" id="UP000093694"/>
    </source>
</evidence>
<dbReference type="Pfam" id="PF01381">
    <property type="entry name" value="HTH_3"/>
    <property type="match status" value="1"/>
</dbReference>
<dbReference type="Gene3D" id="1.10.260.40">
    <property type="entry name" value="lambda repressor-like DNA-binding domains"/>
    <property type="match status" value="1"/>
</dbReference>
<keyword evidence="5" id="KW-1185">Reference proteome</keyword>
<protein>
    <submittedName>
        <fullName evidence="2">Helix-turn-helix protein</fullName>
    </submittedName>
</protein>
<dbReference type="AlphaFoldDB" id="A0A162N9Z9"/>
<evidence type="ECO:0000313" key="3">
    <source>
        <dbReference type="EMBL" id="OBR96853.1"/>
    </source>
</evidence>
<accession>A0A162N9Z9</accession>
<reference evidence="2 4" key="1">
    <citation type="journal article" date="2015" name="Biotechnol. Bioeng.">
        <title>Genome sequence and phenotypic characterization of Caulobacter segnis.</title>
        <authorList>
            <person name="Patel S."/>
            <person name="Fletcher B."/>
            <person name="Scott D.C."/>
            <person name="Ely B."/>
        </authorList>
    </citation>
    <scope>NUCLEOTIDE SEQUENCE [LARGE SCALE GENOMIC DNA]</scope>
    <source>
        <strain evidence="2 4">PS02</strain>
    </source>
</reference>
<dbReference type="PATRIC" id="fig|1705578.3.peg.2230"/>
<organism evidence="2 4">
    <name type="scientific">Clostridium coskatii</name>
    <dbReference type="NCBI Taxonomy" id="1705578"/>
    <lineage>
        <taxon>Bacteria</taxon>
        <taxon>Bacillati</taxon>
        <taxon>Bacillota</taxon>
        <taxon>Clostridia</taxon>
        <taxon>Eubacteriales</taxon>
        <taxon>Clostridiaceae</taxon>
        <taxon>Clostridium</taxon>
    </lineage>
</organism>